<dbReference type="EMBL" id="AP018558">
    <property type="protein sequence ID" value="BBD77623.1"/>
    <property type="molecule type" value="Genomic_DNA"/>
</dbReference>
<reference evidence="1 2" key="1">
    <citation type="submission" date="2018-04" db="EMBL/GenBank/DDBJ databases">
        <title>Complete genome sequence of Hydrogenophilus thermoluteolus TH-1.</title>
        <authorList>
            <person name="Arai H."/>
        </authorList>
    </citation>
    <scope>NUCLEOTIDE SEQUENCE [LARGE SCALE GENOMIC DNA]</scope>
    <source>
        <strain evidence="1 2">TH-1</strain>
    </source>
</reference>
<dbReference type="InterPro" id="IPR007459">
    <property type="entry name" value="DNA_pol3_chi"/>
</dbReference>
<dbReference type="PANTHER" id="PTHR38767:SF1">
    <property type="entry name" value="DNA POLYMERASE III SUBUNIT CHI"/>
    <property type="match status" value="1"/>
</dbReference>
<accession>A0A2Z6DYS2</accession>
<dbReference type="GO" id="GO:0003677">
    <property type="term" value="F:DNA binding"/>
    <property type="evidence" value="ECO:0007669"/>
    <property type="project" value="InterPro"/>
</dbReference>
<evidence type="ECO:0000313" key="2">
    <source>
        <dbReference type="Proteomes" id="UP000262004"/>
    </source>
</evidence>
<sequence>MVCRVRFFPDQSHPLDTAVRLIERAYRSGRQVAVRLEDEPQLAALSKTLWESRPGFFLPNVRVSDPIAAETPIVLLLTEETVPTPRPVWVNLARAAFASLPDCEWLFEIVGTSEADKAPARERYRYYRALGCAVDVARGTP</sequence>
<dbReference type="SUPFAM" id="SSF102400">
    <property type="entry name" value="DNA polymerase III chi subunit"/>
    <property type="match status" value="1"/>
</dbReference>
<dbReference type="GO" id="GO:0006260">
    <property type="term" value="P:DNA replication"/>
    <property type="evidence" value="ECO:0007669"/>
    <property type="project" value="InterPro"/>
</dbReference>
<dbReference type="OrthoDB" id="5297568at2"/>
<gene>
    <name evidence="1" type="ORF">HPTL_1359</name>
</gene>
<dbReference type="RefSeq" id="WP_119335343.1">
    <property type="nucleotide sequence ID" value="NZ_AP018558.1"/>
</dbReference>
<dbReference type="Proteomes" id="UP000262004">
    <property type="component" value="Chromosome"/>
</dbReference>
<dbReference type="KEGG" id="htl:HPTL_1359"/>
<keyword evidence="2" id="KW-1185">Reference proteome</keyword>
<dbReference type="GO" id="GO:0003887">
    <property type="term" value="F:DNA-directed DNA polymerase activity"/>
    <property type="evidence" value="ECO:0007669"/>
    <property type="project" value="InterPro"/>
</dbReference>
<evidence type="ECO:0000313" key="1">
    <source>
        <dbReference type="EMBL" id="BBD77623.1"/>
    </source>
</evidence>
<dbReference type="GO" id="GO:0032298">
    <property type="term" value="P:positive regulation of DNA-templated DNA replication initiation"/>
    <property type="evidence" value="ECO:0007669"/>
    <property type="project" value="TreeGrafter"/>
</dbReference>
<dbReference type="InterPro" id="IPR036768">
    <property type="entry name" value="PolIII_chi_sf"/>
</dbReference>
<dbReference type="Gene3D" id="3.40.50.10110">
    <property type="entry name" value="DNA polymerase III subunit chi"/>
    <property type="match status" value="1"/>
</dbReference>
<name>A0A2Z6DYS2_HYDTE</name>
<dbReference type="PANTHER" id="PTHR38767">
    <property type="entry name" value="DNA POLYMERASE III SUBUNIT CHI"/>
    <property type="match status" value="1"/>
</dbReference>
<protein>
    <submittedName>
        <fullName evidence="1">DNA polymerase III subunit chi</fullName>
    </submittedName>
</protein>
<organism evidence="1 2">
    <name type="scientific">Hydrogenophilus thermoluteolus</name>
    <name type="common">Pseudomonas hydrogenothermophila</name>
    <dbReference type="NCBI Taxonomy" id="297"/>
    <lineage>
        <taxon>Bacteria</taxon>
        <taxon>Pseudomonadati</taxon>
        <taxon>Pseudomonadota</taxon>
        <taxon>Hydrogenophilia</taxon>
        <taxon>Hydrogenophilales</taxon>
        <taxon>Hydrogenophilaceae</taxon>
        <taxon>Hydrogenophilus</taxon>
    </lineage>
</organism>
<dbReference type="AlphaFoldDB" id="A0A2Z6DYS2"/>
<proteinExistence type="predicted"/>
<dbReference type="Pfam" id="PF04364">
    <property type="entry name" value="DNA_pol3_chi"/>
    <property type="match status" value="1"/>
</dbReference>